<dbReference type="Gene3D" id="3.90.1150.10">
    <property type="entry name" value="Aspartate Aminotransferase, domain 1"/>
    <property type="match status" value="1"/>
</dbReference>
<dbReference type="GO" id="GO:0005737">
    <property type="term" value="C:cytoplasm"/>
    <property type="evidence" value="ECO:0007669"/>
    <property type="project" value="TreeGrafter"/>
</dbReference>
<dbReference type="InterPro" id="IPR015421">
    <property type="entry name" value="PyrdxlP-dep_Trfase_major"/>
</dbReference>
<comment type="similarity">
    <text evidence="2 9">Belongs to the trans-sulfuration enzymes family.</text>
</comment>
<dbReference type="GO" id="GO:0019343">
    <property type="term" value="P:cysteine biosynthetic process via cystathionine"/>
    <property type="evidence" value="ECO:0007669"/>
    <property type="project" value="TreeGrafter"/>
</dbReference>
<evidence type="ECO:0000313" key="10">
    <source>
        <dbReference type="EMBL" id="QGG95406.1"/>
    </source>
</evidence>
<feature type="modified residue" description="N6-(pyridoxal phosphate)lysine" evidence="8">
    <location>
        <position position="207"/>
    </location>
</feature>
<keyword evidence="11" id="KW-1185">Reference proteome</keyword>
<dbReference type="RefSeq" id="WP_153759513.1">
    <property type="nucleotide sequence ID" value="NZ_CP045851.1"/>
</dbReference>
<dbReference type="InterPro" id="IPR015424">
    <property type="entry name" value="PyrdxlP-dep_Trfase"/>
</dbReference>
<dbReference type="GO" id="GO:0019346">
    <property type="term" value="P:transsulfuration"/>
    <property type="evidence" value="ECO:0007669"/>
    <property type="project" value="InterPro"/>
</dbReference>
<dbReference type="GO" id="GO:0004123">
    <property type="term" value="F:cystathionine gamma-lyase activity"/>
    <property type="evidence" value="ECO:0007669"/>
    <property type="project" value="TreeGrafter"/>
</dbReference>
<dbReference type="AlphaFoldDB" id="A0A5Q2RLV5"/>
<keyword evidence="3 8" id="KW-0663">Pyridoxal phosphate</keyword>
<evidence type="ECO:0000256" key="2">
    <source>
        <dbReference type="ARBA" id="ARBA00009077"/>
    </source>
</evidence>
<dbReference type="NCBIfam" id="NF005871">
    <property type="entry name" value="PRK07811.1"/>
    <property type="match status" value="1"/>
</dbReference>
<dbReference type="InterPro" id="IPR054542">
    <property type="entry name" value="Cys_met_metab_PP"/>
</dbReference>
<dbReference type="Gene3D" id="3.40.640.10">
    <property type="entry name" value="Type I PLP-dependent aspartate aminotransferase-like (Major domain)"/>
    <property type="match status" value="1"/>
</dbReference>
<evidence type="ECO:0000256" key="3">
    <source>
        <dbReference type="ARBA" id="ARBA00022898"/>
    </source>
</evidence>
<dbReference type="InterPro" id="IPR000277">
    <property type="entry name" value="Cys/Met-Metab_PyrdxlP-dep_enz"/>
</dbReference>
<dbReference type="KEGG" id="atq:GH723_10030"/>
<protein>
    <recommendedName>
        <fullName evidence="6">Cystathionine gamma-synthase</fullName>
        <ecNumber evidence="5">2.5.1.48</ecNumber>
    </recommendedName>
    <alternativeName>
        <fullName evidence="7">O-succinylhomoserine (thiol)-lyase</fullName>
    </alternativeName>
</protein>
<dbReference type="FunFam" id="3.40.640.10:FF:000009">
    <property type="entry name" value="Cystathionine gamma-synthase homolog"/>
    <property type="match status" value="1"/>
</dbReference>
<dbReference type="FunFam" id="3.90.1150.10:FF:000008">
    <property type="entry name" value="Cystathionine gamma-synthase"/>
    <property type="match status" value="1"/>
</dbReference>
<evidence type="ECO:0000256" key="6">
    <source>
        <dbReference type="ARBA" id="ARBA00068008"/>
    </source>
</evidence>
<reference evidence="10 11" key="1">
    <citation type="submission" date="2019-11" db="EMBL/GenBank/DDBJ databases">
        <authorList>
            <person name="He Y."/>
        </authorList>
    </citation>
    <scope>NUCLEOTIDE SEQUENCE [LARGE SCALE GENOMIC DNA]</scope>
    <source>
        <strain evidence="10 11">SCSIO 58843</strain>
    </source>
</reference>
<keyword evidence="10" id="KW-0808">Transferase</keyword>
<dbReference type="Proteomes" id="UP000334019">
    <property type="component" value="Chromosome"/>
</dbReference>
<dbReference type="PIRSF" id="PIRSF001434">
    <property type="entry name" value="CGS"/>
    <property type="match status" value="1"/>
</dbReference>
<sequence>MTDPRPAAFETLAIHAGQPPDPTTGAVVVPIHQVSTFAQDGVGGLRAGYEYSRSANPTRTALESCLAALETGAEGEGHGLAFASGMAAEDTVLRALCQPGDHVVLPDDAYGGTFRLVARVLSRWGVEHSTASLADPDAVAAAMTERTRIVWCETPTNPLLGVADLAALAAVAHDGGARLVVDNTFASPYLQQPLRWGADVVVHSTTKYLGGHSDVVGGAVVTVDEELAEDLRFHQNAMGAVAGPFDSWLTLRGAKTLAVRMERHCDNAEALVAALVDHPEVTAVLYPGLATHLGHEVAQRQMRRFGGMVSIRLRGGEAAARRTCERTRIFTLAESLGGVESLIEHPASMTHASVAGSALEVPADLVRLSVGIEAVDDLLADLDQALDA</sequence>
<dbReference type="CDD" id="cd00614">
    <property type="entry name" value="CGS_like"/>
    <property type="match status" value="1"/>
</dbReference>
<dbReference type="EC" id="2.5.1.48" evidence="5"/>
<dbReference type="PANTHER" id="PTHR11808">
    <property type="entry name" value="TRANS-SULFURATION ENZYME FAMILY MEMBER"/>
    <property type="match status" value="1"/>
</dbReference>
<evidence type="ECO:0000256" key="9">
    <source>
        <dbReference type="RuleBase" id="RU362118"/>
    </source>
</evidence>
<accession>A0A5Q2RLV5</accession>
<evidence type="ECO:0000256" key="4">
    <source>
        <dbReference type="ARBA" id="ARBA00051441"/>
    </source>
</evidence>
<dbReference type="SUPFAM" id="SSF53383">
    <property type="entry name" value="PLP-dependent transferases"/>
    <property type="match status" value="1"/>
</dbReference>
<evidence type="ECO:0000256" key="1">
    <source>
        <dbReference type="ARBA" id="ARBA00001933"/>
    </source>
</evidence>
<dbReference type="GO" id="GO:0030170">
    <property type="term" value="F:pyridoxal phosphate binding"/>
    <property type="evidence" value="ECO:0007669"/>
    <property type="project" value="InterPro"/>
</dbReference>
<evidence type="ECO:0000256" key="7">
    <source>
        <dbReference type="ARBA" id="ARBA00083849"/>
    </source>
</evidence>
<comment type="cofactor">
    <cofactor evidence="1 9">
        <name>pyridoxal 5'-phosphate</name>
        <dbReference type="ChEBI" id="CHEBI:597326"/>
    </cofactor>
</comment>
<dbReference type="PROSITE" id="PS00868">
    <property type="entry name" value="CYS_MET_METAB_PP"/>
    <property type="match status" value="1"/>
</dbReference>
<dbReference type="EMBL" id="CP045851">
    <property type="protein sequence ID" value="QGG95406.1"/>
    <property type="molecule type" value="Genomic_DNA"/>
</dbReference>
<dbReference type="Pfam" id="PF01053">
    <property type="entry name" value="Cys_Met_Meta_PP"/>
    <property type="match status" value="1"/>
</dbReference>
<comment type="catalytic activity">
    <reaction evidence="4">
        <text>O-succinyl-L-homoserine + L-cysteine = L,L-cystathionine + succinate + H(+)</text>
        <dbReference type="Rhea" id="RHEA:20397"/>
        <dbReference type="ChEBI" id="CHEBI:15378"/>
        <dbReference type="ChEBI" id="CHEBI:30031"/>
        <dbReference type="ChEBI" id="CHEBI:35235"/>
        <dbReference type="ChEBI" id="CHEBI:57661"/>
        <dbReference type="ChEBI" id="CHEBI:58161"/>
        <dbReference type="EC" id="2.5.1.48"/>
    </reaction>
</comment>
<dbReference type="GO" id="GO:0003962">
    <property type="term" value="F:cystathionine gamma-synthase activity"/>
    <property type="evidence" value="ECO:0007669"/>
    <property type="project" value="UniProtKB-EC"/>
</dbReference>
<organism evidence="10 11">
    <name type="scientific">Actinomarinicola tropica</name>
    <dbReference type="NCBI Taxonomy" id="2789776"/>
    <lineage>
        <taxon>Bacteria</taxon>
        <taxon>Bacillati</taxon>
        <taxon>Actinomycetota</taxon>
        <taxon>Acidimicrobiia</taxon>
        <taxon>Acidimicrobiales</taxon>
        <taxon>Iamiaceae</taxon>
        <taxon>Actinomarinicola</taxon>
    </lineage>
</organism>
<gene>
    <name evidence="10" type="ORF">GH723_10030</name>
</gene>
<proteinExistence type="inferred from homology"/>
<dbReference type="InterPro" id="IPR015422">
    <property type="entry name" value="PyrdxlP-dep_Trfase_small"/>
</dbReference>
<evidence type="ECO:0000256" key="8">
    <source>
        <dbReference type="PIRSR" id="PIRSR001434-2"/>
    </source>
</evidence>
<evidence type="ECO:0000313" key="11">
    <source>
        <dbReference type="Proteomes" id="UP000334019"/>
    </source>
</evidence>
<evidence type="ECO:0000256" key="5">
    <source>
        <dbReference type="ARBA" id="ARBA00066530"/>
    </source>
</evidence>
<dbReference type="PANTHER" id="PTHR11808:SF15">
    <property type="entry name" value="CYSTATHIONINE GAMMA-LYASE"/>
    <property type="match status" value="1"/>
</dbReference>
<name>A0A5Q2RLV5_9ACTN</name>